<evidence type="ECO:0000256" key="3">
    <source>
        <dbReference type="ARBA" id="ARBA00022840"/>
    </source>
</evidence>
<dbReference type="InterPro" id="IPR037171">
    <property type="entry name" value="NagB/RpiA_transferase-like"/>
</dbReference>
<dbReference type="GO" id="GO:0030272">
    <property type="term" value="F:5-formyltetrahydrofolate cyclo-ligase activity"/>
    <property type="evidence" value="ECO:0007669"/>
    <property type="project" value="TreeGrafter"/>
</dbReference>
<dbReference type="Pfam" id="PF01812">
    <property type="entry name" value="5-FTHF_cyc-lig"/>
    <property type="match status" value="1"/>
</dbReference>
<dbReference type="AlphaFoldDB" id="A0A0F9C6V3"/>
<dbReference type="GO" id="GO:0009396">
    <property type="term" value="P:folic acid-containing compound biosynthetic process"/>
    <property type="evidence" value="ECO:0007669"/>
    <property type="project" value="TreeGrafter"/>
</dbReference>
<name>A0A0F9C6V3_9ZZZZ</name>
<accession>A0A0F9C6V3</accession>
<dbReference type="InterPro" id="IPR002698">
    <property type="entry name" value="FTHF_cligase"/>
</dbReference>
<dbReference type="SUPFAM" id="SSF100950">
    <property type="entry name" value="NagB/RpiA/CoA transferase-like"/>
    <property type="match status" value="1"/>
</dbReference>
<dbReference type="PANTHER" id="PTHR23407:SF1">
    <property type="entry name" value="5-FORMYLTETRAHYDROFOLATE CYCLO-LIGASE"/>
    <property type="match status" value="1"/>
</dbReference>
<sequence length="200" mass="22866">MLNANTEIEKQKSSLRKRILALRRAQSSRDIEKKSGDIRRKLLTFVPFCQAETILFYLATKDEVQTEKMIEESLQKGKRVVVPFIDWQRKEILPSEIKDLTKDIEIGVFKIPQPKNNSYSPFSPVNIDMVILPGVAFDRKGNRLGFGGGFYDRFLGKLSDRTKLVALAFELQLVDDVSSQSHDIAVDYLITERGIINCKK</sequence>
<protein>
    <recommendedName>
        <fullName evidence="5">5-formyltetrahydrofolate cyclo-ligase</fullName>
    </recommendedName>
</protein>
<gene>
    <name evidence="4" type="ORF">LCGC14_2439450</name>
</gene>
<evidence type="ECO:0008006" key="5">
    <source>
        <dbReference type="Google" id="ProtNLM"/>
    </source>
</evidence>
<dbReference type="InterPro" id="IPR024185">
    <property type="entry name" value="FTHF_cligase-like_sf"/>
</dbReference>
<evidence type="ECO:0000256" key="1">
    <source>
        <dbReference type="ARBA" id="ARBA00010638"/>
    </source>
</evidence>
<organism evidence="4">
    <name type="scientific">marine sediment metagenome</name>
    <dbReference type="NCBI Taxonomy" id="412755"/>
    <lineage>
        <taxon>unclassified sequences</taxon>
        <taxon>metagenomes</taxon>
        <taxon>ecological metagenomes</taxon>
    </lineage>
</organism>
<dbReference type="Gene3D" id="3.40.50.10420">
    <property type="entry name" value="NagB/RpiA/CoA transferase-like"/>
    <property type="match status" value="1"/>
</dbReference>
<evidence type="ECO:0000313" key="4">
    <source>
        <dbReference type="EMBL" id="KKL22037.1"/>
    </source>
</evidence>
<dbReference type="GO" id="GO:0035999">
    <property type="term" value="P:tetrahydrofolate interconversion"/>
    <property type="evidence" value="ECO:0007669"/>
    <property type="project" value="TreeGrafter"/>
</dbReference>
<evidence type="ECO:0000256" key="2">
    <source>
        <dbReference type="ARBA" id="ARBA00022741"/>
    </source>
</evidence>
<keyword evidence="2" id="KW-0547">Nucleotide-binding</keyword>
<reference evidence="4" key="1">
    <citation type="journal article" date="2015" name="Nature">
        <title>Complex archaea that bridge the gap between prokaryotes and eukaryotes.</title>
        <authorList>
            <person name="Spang A."/>
            <person name="Saw J.H."/>
            <person name="Jorgensen S.L."/>
            <person name="Zaremba-Niedzwiedzka K."/>
            <person name="Martijn J."/>
            <person name="Lind A.E."/>
            <person name="van Eijk R."/>
            <person name="Schleper C."/>
            <person name="Guy L."/>
            <person name="Ettema T.J."/>
        </authorList>
    </citation>
    <scope>NUCLEOTIDE SEQUENCE</scope>
</reference>
<comment type="similarity">
    <text evidence="1">Belongs to the 5-formyltetrahydrofolate cyclo-ligase family.</text>
</comment>
<comment type="caution">
    <text evidence="4">The sequence shown here is derived from an EMBL/GenBank/DDBJ whole genome shotgun (WGS) entry which is preliminary data.</text>
</comment>
<keyword evidence="3" id="KW-0067">ATP-binding</keyword>
<proteinExistence type="inferred from homology"/>
<dbReference type="GO" id="GO:0005524">
    <property type="term" value="F:ATP binding"/>
    <property type="evidence" value="ECO:0007669"/>
    <property type="project" value="UniProtKB-KW"/>
</dbReference>
<dbReference type="PANTHER" id="PTHR23407">
    <property type="entry name" value="ATPASE INHIBITOR/5-FORMYLTETRAHYDROFOLATE CYCLO-LIGASE"/>
    <property type="match status" value="1"/>
</dbReference>
<dbReference type="EMBL" id="LAZR01037501">
    <property type="protein sequence ID" value="KKL22037.1"/>
    <property type="molecule type" value="Genomic_DNA"/>
</dbReference>
<dbReference type="NCBIfam" id="TIGR02727">
    <property type="entry name" value="MTHFS_bact"/>
    <property type="match status" value="1"/>
</dbReference>
<dbReference type="PIRSF" id="PIRSF006806">
    <property type="entry name" value="FTHF_cligase"/>
    <property type="match status" value="1"/>
</dbReference>